<name>A0A0J1B7L9_9TREE</name>
<dbReference type="AlphaFoldDB" id="A0A0J1B7L9"/>
<proteinExistence type="predicted"/>
<feature type="compositionally biased region" description="Basic residues" evidence="1">
    <location>
        <begin position="132"/>
        <end position="142"/>
    </location>
</feature>
<feature type="region of interest" description="Disordered" evidence="1">
    <location>
        <begin position="1"/>
        <end position="36"/>
    </location>
</feature>
<evidence type="ECO:0000313" key="2">
    <source>
        <dbReference type="EMBL" id="KLT43749.1"/>
    </source>
</evidence>
<feature type="compositionally biased region" description="Basic residues" evidence="1">
    <location>
        <begin position="151"/>
        <end position="160"/>
    </location>
</feature>
<accession>A0A0J1B7L9</accession>
<sequence>MGQRRARSLSLSQLHKHRPHAQVLAHRHNTPDLDPQAQHVRHDIPRRDLRPPAVADRQVSACAAPRLPRLLEGGRGARESRPLAHRPVPDRDYGRRAGWRRHLAHGRQDGPARTRRRIPLGAVRPQAEPGRPRRARAARRQARVGQGWSGRQRRVRGRRG</sequence>
<feature type="compositionally biased region" description="Basic and acidic residues" evidence="1">
    <location>
        <begin position="75"/>
        <end position="95"/>
    </location>
</feature>
<protein>
    <submittedName>
        <fullName evidence="2">Uncharacterized protein</fullName>
    </submittedName>
</protein>
<reference evidence="2 3" key="1">
    <citation type="submission" date="2015-03" db="EMBL/GenBank/DDBJ databases">
        <title>Genomics and transcriptomics of the oil-accumulating basidiomycete yeast T. oleaginosus allow insights into substrate utilization and the diverse evolutionary trajectories of mating systems in fungi.</title>
        <authorList>
            <consortium name="DOE Joint Genome Institute"/>
            <person name="Kourist R."/>
            <person name="Kracht O."/>
            <person name="Bracharz F."/>
            <person name="Lipzen A."/>
            <person name="Nolan M."/>
            <person name="Ohm R."/>
            <person name="Grigoriev I."/>
            <person name="Sun S."/>
            <person name="Heitman J."/>
            <person name="Bruck T."/>
            <person name="Nowrousian M."/>
        </authorList>
    </citation>
    <scope>NUCLEOTIDE SEQUENCE [LARGE SCALE GENOMIC DNA]</scope>
    <source>
        <strain evidence="2 3">IBC0246</strain>
    </source>
</reference>
<feature type="compositionally biased region" description="Basic residues" evidence="1">
    <location>
        <begin position="14"/>
        <end position="28"/>
    </location>
</feature>
<dbReference type="RefSeq" id="XP_018280240.1">
    <property type="nucleotide sequence ID" value="XM_018426541.1"/>
</dbReference>
<evidence type="ECO:0000256" key="1">
    <source>
        <dbReference type="SAM" id="MobiDB-lite"/>
    </source>
</evidence>
<gene>
    <name evidence="2" type="ORF">CC85DRAFT_327099</name>
</gene>
<evidence type="ECO:0000313" key="3">
    <source>
        <dbReference type="Proteomes" id="UP000053611"/>
    </source>
</evidence>
<dbReference type="Proteomes" id="UP000053611">
    <property type="component" value="Unassembled WGS sequence"/>
</dbReference>
<feature type="region of interest" description="Disordered" evidence="1">
    <location>
        <begin position="72"/>
        <end position="160"/>
    </location>
</feature>
<keyword evidence="3" id="KW-1185">Reference proteome</keyword>
<organism evidence="2 3">
    <name type="scientific">Cutaneotrichosporon oleaginosum</name>
    <dbReference type="NCBI Taxonomy" id="879819"/>
    <lineage>
        <taxon>Eukaryota</taxon>
        <taxon>Fungi</taxon>
        <taxon>Dikarya</taxon>
        <taxon>Basidiomycota</taxon>
        <taxon>Agaricomycotina</taxon>
        <taxon>Tremellomycetes</taxon>
        <taxon>Trichosporonales</taxon>
        <taxon>Trichosporonaceae</taxon>
        <taxon>Cutaneotrichosporon</taxon>
    </lineage>
</organism>
<dbReference type="GeneID" id="28987144"/>
<dbReference type="EMBL" id="KQ087192">
    <property type="protein sequence ID" value="KLT43749.1"/>
    <property type="molecule type" value="Genomic_DNA"/>
</dbReference>